<name>A0ABV7S107_9RHOB</name>
<dbReference type="RefSeq" id="WP_379029192.1">
    <property type="nucleotide sequence ID" value="NZ_JBHRXE010000017.1"/>
</dbReference>
<reference evidence="2" key="1">
    <citation type="journal article" date="2019" name="Int. J. Syst. Evol. Microbiol.">
        <title>The Global Catalogue of Microorganisms (GCM) 10K type strain sequencing project: providing services to taxonomists for standard genome sequencing and annotation.</title>
        <authorList>
            <consortium name="The Broad Institute Genomics Platform"/>
            <consortium name="The Broad Institute Genome Sequencing Center for Infectious Disease"/>
            <person name="Wu L."/>
            <person name="Ma J."/>
        </authorList>
    </citation>
    <scope>NUCLEOTIDE SEQUENCE [LARGE SCALE GENOMIC DNA]</scope>
    <source>
        <strain evidence="2">VKM B-3226</strain>
    </source>
</reference>
<organism evidence="1 2">
    <name type="scientific">Paracoccus simplex</name>
    <dbReference type="NCBI Taxonomy" id="2086346"/>
    <lineage>
        <taxon>Bacteria</taxon>
        <taxon>Pseudomonadati</taxon>
        <taxon>Pseudomonadota</taxon>
        <taxon>Alphaproteobacteria</taxon>
        <taxon>Rhodobacterales</taxon>
        <taxon>Paracoccaceae</taxon>
        <taxon>Paracoccus</taxon>
    </lineage>
</organism>
<evidence type="ECO:0000313" key="1">
    <source>
        <dbReference type="EMBL" id="MFC3569344.1"/>
    </source>
</evidence>
<dbReference type="EMBL" id="JBHRXE010000017">
    <property type="protein sequence ID" value="MFC3569344.1"/>
    <property type="molecule type" value="Genomic_DNA"/>
</dbReference>
<keyword evidence="2" id="KW-1185">Reference proteome</keyword>
<sequence>MERIVEADNASVIKAYEGKIAKLEREKLLLTERAAQIVPPKGRLEEFIEPALEFLGNPWNLYENGSLAFKRTVLRLAFAEPLRYSMDSGYRTAETAFPFKVLAAISTSKGEQHLVVVPFSAVKT</sequence>
<accession>A0ABV7S107</accession>
<protein>
    <submittedName>
        <fullName evidence="1">Uncharacterized protein</fullName>
    </submittedName>
</protein>
<evidence type="ECO:0000313" key="2">
    <source>
        <dbReference type="Proteomes" id="UP001595596"/>
    </source>
</evidence>
<proteinExistence type="predicted"/>
<comment type="caution">
    <text evidence="1">The sequence shown here is derived from an EMBL/GenBank/DDBJ whole genome shotgun (WGS) entry which is preliminary data.</text>
</comment>
<gene>
    <name evidence="1" type="ORF">ACFOMP_07765</name>
</gene>
<dbReference type="Proteomes" id="UP001595596">
    <property type="component" value="Unassembled WGS sequence"/>
</dbReference>